<dbReference type="SUPFAM" id="SSF57959">
    <property type="entry name" value="Leucine zipper domain"/>
    <property type="match status" value="1"/>
</dbReference>
<evidence type="ECO:0000256" key="3">
    <source>
        <dbReference type="ARBA" id="ARBA00023125"/>
    </source>
</evidence>
<dbReference type="GO" id="GO:0051726">
    <property type="term" value="P:regulation of cell cycle"/>
    <property type="evidence" value="ECO:0007669"/>
    <property type="project" value="TreeGrafter"/>
</dbReference>
<accession>A0A0N4VFK3</accession>
<feature type="compositionally biased region" description="Polar residues" evidence="5">
    <location>
        <begin position="63"/>
        <end position="81"/>
    </location>
</feature>
<keyword evidence="8" id="KW-1185">Reference proteome</keyword>
<dbReference type="Gene3D" id="1.20.5.170">
    <property type="match status" value="1"/>
</dbReference>
<sequence length="139" mass="15509">MAMGNMYNSFPSLTSTLAYTVSHSSVVPSTSTVTTVTLTTKTEPIRPPSTNVKDSYYELYPTDSNNDAETCSSALSNASPRSQDEQALLGSFSGDRCVDIEEQEKRKLERKRARNRLAATKCRQRKIQKIHDLEKEVIS</sequence>
<evidence type="ECO:0000313" key="9">
    <source>
        <dbReference type="WBParaSite" id="EVEC_0000952701-mRNA-1"/>
    </source>
</evidence>
<evidence type="ECO:0000259" key="6">
    <source>
        <dbReference type="PROSITE" id="PS50217"/>
    </source>
</evidence>
<dbReference type="InterPro" id="IPR046347">
    <property type="entry name" value="bZIP_sf"/>
</dbReference>
<keyword evidence="3" id="KW-0238">DNA-binding</keyword>
<proteinExistence type="inferred from homology"/>
<evidence type="ECO:0000256" key="5">
    <source>
        <dbReference type="SAM" id="MobiDB-lite"/>
    </source>
</evidence>
<evidence type="ECO:0000256" key="2">
    <source>
        <dbReference type="ARBA" id="ARBA00023015"/>
    </source>
</evidence>
<dbReference type="InterPro" id="IPR050946">
    <property type="entry name" value="AP-1_TF_bZIP"/>
</dbReference>
<protein>
    <submittedName>
        <fullName evidence="9">BZIP domain-containing protein</fullName>
    </submittedName>
</protein>
<keyword evidence="2" id="KW-0805">Transcription regulation</keyword>
<dbReference type="PRINTS" id="PR00043">
    <property type="entry name" value="LEUZIPPRJUN"/>
</dbReference>
<dbReference type="STRING" id="51028.A0A0N4VFK3"/>
<evidence type="ECO:0000256" key="1">
    <source>
        <dbReference type="ARBA" id="ARBA00006882"/>
    </source>
</evidence>
<dbReference type="AlphaFoldDB" id="A0A0N4VFK3"/>
<dbReference type="Pfam" id="PF00170">
    <property type="entry name" value="bZIP_1"/>
    <property type="match status" value="1"/>
</dbReference>
<dbReference type="PROSITE" id="PS50217">
    <property type="entry name" value="BZIP"/>
    <property type="match status" value="1"/>
</dbReference>
<evidence type="ECO:0000256" key="4">
    <source>
        <dbReference type="ARBA" id="ARBA00023163"/>
    </source>
</evidence>
<dbReference type="InterPro" id="IPR002112">
    <property type="entry name" value="Leuzip_Jun"/>
</dbReference>
<dbReference type="OrthoDB" id="2187714at2759"/>
<dbReference type="WBParaSite" id="EVEC_0000952701-mRNA-1">
    <property type="protein sequence ID" value="EVEC_0000952701-mRNA-1"/>
    <property type="gene ID" value="EVEC_0000952701"/>
</dbReference>
<feature type="region of interest" description="Disordered" evidence="5">
    <location>
        <begin position="63"/>
        <end position="86"/>
    </location>
</feature>
<evidence type="ECO:0000313" key="7">
    <source>
        <dbReference type="EMBL" id="VDD94186.1"/>
    </source>
</evidence>
<dbReference type="PANTHER" id="PTHR11462">
    <property type="entry name" value="JUN TRANSCRIPTION FACTOR-RELATED"/>
    <property type="match status" value="1"/>
</dbReference>
<dbReference type="GO" id="GO:0042127">
    <property type="term" value="P:regulation of cell population proliferation"/>
    <property type="evidence" value="ECO:0007669"/>
    <property type="project" value="TreeGrafter"/>
</dbReference>
<reference evidence="7 8" key="2">
    <citation type="submission" date="2018-10" db="EMBL/GenBank/DDBJ databases">
        <authorList>
            <consortium name="Pathogen Informatics"/>
        </authorList>
    </citation>
    <scope>NUCLEOTIDE SEQUENCE [LARGE SCALE GENOMIC DNA]</scope>
</reference>
<evidence type="ECO:0000313" key="8">
    <source>
        <dbReference type="Proteomes" id="UP000274131"/>
    </source>
</evidence>
<dbReference type="PANTHER" id="PTHR11462:SF35">
    <property type="entry name" value="TRANSCRIPTION FACTOR JRA"/>
    <property type="match status" value="1"/>
</dbReference>
<dbReference type="GO" id="GO:0000981">
    <property type="term" value="F:DNA-binding transcription factor activity, RNA polymerase II-specific"/>
    <property type="evidence" value="ECO:0007669"/>
    <property type="project" value="TreeGrafter"/>
</dbReference>
<feature type="domain" description="BZIP" evidence="6">
    <location>
        <begin position="105"/>
        <end position="139"/>
    </location>
</feature>
<comment type="similarity">
    <text evidence="1">Belongs to the bZIP family. Jun subfamily.</text>
</comment>
<dbReference type="GO" id="GO:0005667">
    <property type="term" value="C:transcription regulator complex"/>
    <property type="evidence" value="ECO:0007669"/>
    <property type="project" value="TreeGrafter"/>
</dbReference>
<name>A0A0N4VFK3_ENTVE</name>
<keyword evidence="4" id="KW-0804">Transcription</keyword>
<dbReference type="Proteomes" id="UP000274131">
    <property type="component" value="Unassembled WGS sequence"/>
</dbReference>
<dbReference type="GO" id="GO:0000978">
    <property type="term" value="F:RNA polymerase II cis-regulatory region sequence-specific DNA binding"/>
    <property type="evidence" value="ECO:0007669"/>
    <property type="project" value="TreeGrafter"/>
</dbReference>
<dbReference type="InterPro" id="IPR004827">
    <property type="entry name" value="bZIP"/>
</dbReference>
<dbReference type="EMBL" id="UXUI01009704">
    <property type="protein sequence ID" value="VDD94186.1"/>
    <property type="molecule type" value="Genomic_DNA"/>
</dbReference>
<dbReference type="PROSITE" id="PS00036">
    <property type="entry name" value="BZIP_BASIC"/>
    <property type="match status" value="1"/>
</dbReference>
<gene>
    <name evidence="7" type="ORF">EVEC_LOCUS8937</name>
</gene>
<organism evidence="9">
    <name type="scientific">Enterobius vermicularis</name>
    <name type="common">Human pinworm</name>
    <dbReference type="NCBI Taxonomy" id="51028"/>
    <lineage>
        <taxon>Eukaryota</taxon>
        <taxon>Metazoa</taxon>
        <taxon>Ecdysozoa</taxon>
        <taxon>Nematoda</taxon>
        <taxon>Chromadorea</taxon>
        <taxon>Rhabditida</taxon>
        <taxon>Spirurina</taxon>
        <taxon>Oxyuridomorpha</taxon>
        <taxon>Oxyuroidea</taxon>
        <taxon>Oxyuridae</taxon>
        <taxon>Enterobius</taxon>
    </lineage>
</organism>
<reference evidence="9" key="1">
    <citation type="submission" date="2017-02" db="UniProtKB">
        <authorList>
            <consortium name="WormBaseParasite"/>
        </authorList>
    </citation>
    <scope>IDENTIFICATION</scope>
</reference>